<dbReference type="InterPro" id="IPR002762">
    <property type="entry name" value="CbiX-like"/>
</dbReference>
<dbReference type="Gene3D" id="3.40.50.1400">
    <property type="match status" value="2"/>
</dbReference>
<keyword evidence="2" id="KW-0456">Lyase</keyword>
<reference evidence="4" key="1">
    <citation type="journal article" date="2019" name="Int. J. Syst. Evol. Microbiol.">
        <title>The Global Catalogue of Microorganisms (GCM) 10K type strain sequencing project: providing services to taxonomists for standard genome sequencing and annotation.</title>
        <authorList>
            <consortium name="The Broad Institute Genomics Platform"/>
            <consortium name="The Broad Institute Genome Sequencing Center for Infectious Disease"/>
            <person name="Wu L."/>
            <person name="Ma J."/>
        </authorList>
    </citation>
    <scope>NUCLEOTIDE SEQUENCE [LARGE SCALE GENOMIC DNA]</scope>
    <source>
        <strain evidence="4">JCM 17137</strain>
    </source>
</reference>
<name>A0ABP7GBX1_9ACTN</name>
<evidence type="ECO:0000256" key="1">
    <source>
        <dbReference type="ARBA" id="ARBA00022723"/>
    </source>
</evidence>
<protein>
    <submittedName>
        <fullName evidence="3">Sirohydrochlorin chelatase</fullName>
    </submittedName>
</protein>
<dbReference type="SUPFAM" id="SSF53800">
    <property type="entry name" value="Chelatase"/>
    <property type="match status" value="1"/>
</dbReference>
<dbReference type="Pfam" id="PF01903">
    <property type="entry name" value="CbiX"/>
    <property type="match status" value="1"/>
</dbReference>
<organism evidence="3 4">
    <name type="scientific">Salinactinospora qingdaonensis</name>
    <dbReference type="NCBI Taxonomy" id="702744"/>
    <lineage>
        <taxon>Bacteria</taxon>
        <taxon>Bacillati</taxon>
        <taxon>Actinomycetota</taxon>
        <taxon>Actinomycetes</taxon>
        <taxon>Streptosporangiales</taxon>
        <taxon>Nocardiopsidaceae</taxon>
        <taxon>Salinactinospora</taxon>
    </lineage>
</organism>
<gene>
    <name evidence="3" type="ORF">GCM10022402_43520</name>
</gene>
<evidence type="ECO:0000313" key="4">
    <source>
        <dbReference type="Proteomes" id="UP001500908"/>
    </source>
</evidence>
<evidence type="ECO:0000313" key="3">
    <source>
        <dbReference type="EMBL" id="GAA3761005.1"/>
    </source>
</evidence>
<dbReference type="EMBL" id="BAABDD010000032">
    <property type="protein sequence ID" value="GAA3761005.1"/>
    <property type="molecule type" value="Genomic_DNA"/>
</dbReference>
<keyword evidence="4" id="KW-1185">Reference proteome</keyword>
<evidence type="ECO:0000256" key="2">
    <source>
        <dbReference type="ARBA" id="ARBA00023239"/>
    </source>
</evidence>
<comment type="caution">
    <text evidence="3">The sequence shown here is derived from an EMBL/GenBank/DDBJ whole genome shotgun (WGS) entry which is preliminary data.</text>
</comment>
<sequence length="248" mass="26419">MSFTLDVIAERDDSASQRKEADMVPTMMLVADGSQDTHRMEALCDLADAVASRNEAPVATAFEPGQELNNTIESIDGPLVAVPAYLAGGDLASAELFSEVDLDNRFDACATSPLGAVPSIVGDIARRLDEAGWQQGDGVVLAADGSPDQEGRQEVTAVARMLSRRVHSPVQVAYVNAWAPSVADAVERLRRHGQQRVAVAAWQLLPSADDEQLRELDVTSVTTPLWPAGLVVDTLLARHRAAAARLAA</sequence>
<keyword evidence="1" id="KW-0479">Metal-binding</keyword>
<accession>A0ABP7GBX1</accession>
<proteinExistence type="predicted"/>
<dbReference type="Proteomes" id="UP001500908">
    <property type="component" value="Unassembled WGS sequence"/>
</dbReference>